<sequence>MKLKRLALTAALGASMTAPAMAQELLTGDTRLACEAILCLATGQQPSECTPSLRRYFSISYKKLSDTIKGRINFLELCPVANQTPEMAALVKAMGNGAGRCDATSLNRTLRNWGGSWDDGYIYVSNSMPSYCAAYTNHAYTDLSSIKPMYVGVPERGGYWVEPANYQQALAEYNARIAQEDAQRNWWGGN</sequence>
<dbReference type="AlphaFoldDB" id="S9ZJ92"/>
<dbReference type="RefSeq" id="WP_021250285.1">
    <property type="nucleotide sequence ID" value="NZ_ATJV01000074.1"/>
</dbReference>
<keyword evidence="1" id="KW-0732">Signal</keyword>
<gene>
    <name evidence="2" type="ORF">M622_18095</name>
</gene>
<feature type="signal peptide" evidence="1">
    <location>
        <begin position="1"/>
        <end position="22"/>
    </location>
</feature>
<reference evidence="2 3" key="1">
    <citation type="submission" date="2013-06" db="EMBL/GenBank/DDBJ databases">
        <title>Draft genome sequence of Thauera terpenica.</title>
        <authorList>
            <person name="Liu B."/>
            <person name="Frostegard A.H."/>
            <person name="Shapleigh J.P."/>
        </authorList>
    </citation>
    <scope>NUCLEOTIDE SEQUENCE [LARGE SCALE GENOMIC DNA]</scope>
    <source>
        <strain evidence="2 3">58Eu</strain>
    </source>
</reference>
<dbReference type="InterPro" id="IPR009989">
    <property type="entry name" value="TrbM"/>
</dbReference>
<dbReference type="PATRIC" id="fig|1348657.5.peg.2881"/>
<evidence type="ECO:0008006" key="4">
    <source>
        <dbReference type="Google" id="ProtNLM"/>
    </source>
</evidence>
<accession>S9ZJ92</accession>
<keyword evidence="3" id="KW-1185">Reference proteome</keyword>
<evidence type="ECO:0000313" key="3">
    <source>
        <dbReference type="Proteomes" id="UP000015455"/>
    </source>
</evidence>
<dbReference type="NCBIfam" id="NF010468">
    <property type="entry name" value="PRK13893.1"/>
    <property type="match status" value="1"/>
</dbReference>
<dbReference type="eggNOG" id="ENOG5032UGF">
    <property type="taxonomic scope" value="Bacteria"/>
</dbReference>
<proteinExistence type="predicted"/>
<evidence type="ECO:0000256" key="1">
    <source>
        <dbReference type="SAM" id="SignalP"/>
    </source>
</evidence>
<feature type="chain" id="PRO_5004560464" description="Conjugal transfer protein TrbM" evidence="1">
    <location>
        <begin position="23"/>
        <end position="190"/>
    </location>
</feature>
<dbReference type="OrthoDB" id="9784009at2"/>
<organism evidence="2 3">
    <name type="scientific">Thauera terpenica 58Eu</name>
    <dbReference type="NCBI Taxonomy" id="1348657"/>
    <lineage>
        <taxon>Bacteria</taxon>
        <taxon>Pseudomonadati</taxon>
        <taxon>Pseudomonadota</taxon>
        <taxon>Betaproteobacteria</taxon>
        <taxon>Rhodocyclales</taxon>
        <taxon>Zoogloeaceae</taxon>
        <taxon>Thauera</taxon>
    </lineage>
</organism>
<evidence type="ECO:0000313" key="2">
    <source>
        <dbReference type="EMBL" id="EPZ14621.1"/>
    </source>
</evidence>
<name>S9ZJ92_9RHOO</name>
<dbReference type="Pfam" id="PF07424">
    <property type="entry name" value="TrbM"/>
    <property type="match status" value="1"/>
</dbReference>
<dbReference type="EMBL" id="ATJV01000074">
    <property type="protein sequence ID" value="EPZ14621.1"/>
    <property type="molecule type" value="Genomic_DNA"/>
</dbReference>
<protein>
    <recommendedName>
        <fullName evidence="4">Conjugal transfer protein TrbM</fullName>
    </recommendedName>
</protein>
<dbReference type="Proteomes" id="UP000015455">
    <property type="component" value="Unassembled WGS sequence"/>
</dbReference>
<dbReference type="STRING" id="1348657.M622_18095"/>
<comment type="caution">
    <text evidence="2">The sequence shown here is derived from an EMBL/GenBank/DDBJ whole genome shotgun (WGS) entry which is preliminary data.</text>
</comment>